<dbReference type="InterPro" id="IPR045853">
    <property type="entry name" value="Pep_chain_release_fac_I_sf"/>
</dbReference>
<dbReference type="EMBL" id="CAWUON010000002">
    <property type="protein sequence ID" value="CAK7263035.1"/>
    <property type="molecule type" value="Genomic_DNA"/>
</dbReference>
<protein>
    <submittedName>
        <fullName evidence="5">Peptide chain release factor 1, mitochondrial</fullName>
    </submittedName>
</protein>
<evidence type="ECO:0000256" key="3">
    <source>
        <dbReference type="ARBA" id="ARBA00022917"/>
    </source>
</evidence>
<name>A0ABP0D718_9PEZI</name>
<reference evidence="5 6" key="1">
    <citation type="submission" date="2024-01" db="EMBL/GenBank/DDBJ databases">
        <authorList>
            <person name="Allen C."/>
            <person name="Tagirdzhanova G."/>
        </authorList>
    </citation>
    <scope>NUCLEOTIDE SEQUENCE [LARGE SCALE GENOMIC DNA]</scope>
    <source>
        <strain evidence="5 6">CBS 119000</strain>
    </source>
</reference>
<evidence type="ECO:0000259" key="4">
    <source>
        <dbReference type="PROSITE" id="PS00745"/>
    </source>
</evidence>
<dbReference type="PANTHER" id="PTHR43804:SF7">
    <property type="entry name" value="LD18447P"/>
    <property type="match status" value="1"/>
</dbReference>
<dbReference type="SUPFAM" id="SSF75620">
    <property type="entry name" value="Release factor"/>
    <property type="match status" value="1"/>
</dbReference>
<dbReference type="Gene3D" id="6.10.140.1950">
    <property type="match status" value="1"/>
</dbReference>
<dbReference type="Pfam" id="PF03462">
    <property type="entry name" value="PCRF"/>
    <property type="match status" value="1"/>
</dbReference>
<sequence length="437" mass="48554">MFAAPWVCQSCSRAVFARRGIPRLGQFKRLASTSTAGSVPPALLERAKRIAAEHQQLKTALETTFDSKTAKRVGETQGVAQTLSEWDEAQRAADELRSMASAVDEDAELRQLARDELDATETRLDGLADRLSESLVPKHPFGDMPCLLELRPGPGGLEGRFFTDSLFRMYQNYCSRLGYRSRVVKYETSESIGDTGTSGELALQEAVLEIQNTGAYGLFRGEAGIHRVQRVPATESKGRTHTSAAAVWVLPSFPDSAVGSGGEDTAQNYDDPESLFYINPADVRTETMRARGAGGQHVNKTESAIRLTHIPTGTVVSMQDSRSQHSNRETAWKILRSRLAQRRREERETEARRLRDAVLSKSQVTRTDKIRTYNYSQDRVTDHRCGLDVHNLPDVMEGGETLSRIIDAVRVWQRDRDVQAILAEEEAEATGDLKSKS</sequence>
<evidence type="ECO:0000256" key="2">
    <source>
        <dbReference type="ARBA" id="ARBA00022481"/>
    </source>
</evidence>
<keyword evidence="6" id="KW-1185">Reference proteome</keyword>
<feature type="domain" description="Prokaryotic-type class I peptide chain release factors" evidence="4">
    <location>
        <begin position="289"/>
        <end position="305"/>
    </location>
</feature>
<dbReference type="Proteomes" id="UP001642502">
    <property type="component" value="Unassembled WGS sequence"/>
</dbReference>
<proteinExistence type="inferred from homology"/>
<comment type="caution">
    <text evidence="5">The sequence shown here is derived from an EMBL/GenBank/DDBJ whole genome shotgun (WGS) entry which is preliminary data.</text>
</comment>
<keyword evidence="3" id="KW-0648">Protein biosynthesis</keyword>
<evidence type="ECO:0000313" key="5">
    <source>
        <dbReference type="EMBL" id="CAK7263035.1"/>
    </source>
</evidence>
<dbReference type="Gene3D" id="3.30.70.1660">
    <property type="match status" value="1"/>
</dbReference>
<dbReference type="InterPro" id="IPR050057">
    <property type="entry name" value="Prokaryotic/Mito_RF"/>
</dbReference>
<dbReference type="InterPro" id="IPR005139">
    <property type="entry name" value="PCRF"/>
</dbReference>
<keyword evidence="2" id="KW-0488">Methylation</keyword>
<comment type="similarity">
    <text evidence="1">Belongs to the prokaryotic/mitochondrial release factor family.</text>
</comment>
<dbReference type="PROSITE" id="PS00745">
    <property type="entry name" value="RF_PROK_I"/>
    <property type="match status" value="1"/>
</dbReference>
<accession>A0ABP0D718</accession>
<dbReference type="InterPro" id="IPR000352">
    <property type="entry name" value="Pep_chain_release_fac_I"/>
</dbReference>
<dbReference type="SMART" id="SM00937">
    <property type="entry name" value="PCRF"/>
    <property type="match status" value="1"/>
</dbReference>
<gene>
    <name evidence="5" type="primary">MRF1</name>
    <name evidence="5" type="ORF">SEPCBS119000_000278</name>
</gene>
<evidence type="ECO:0000313" key="6">
    <source>
        <dbReference type="Proteomes" id="UP001642502"/>
    </source>
</evidence>
<dbReference type="Gene3D" id="3.30.160.20">
    <property type="match status" value="1"/>
</dbReference>
<evidence type="ECO:0000256" key="1">
    <source>
        <dbReference type="ARBA" id="ARBA00010835"/>
    </source>
</evidence>
<dbReference type="PANTHER" id="PTHR43804">
    <property type="entry name" value="LD18447P"/>
    <property type="match status" value="1"/>
</dbReference>
<dbReference type="Pfam" id="PF00472">
    <property type="entry name" value="RF-1"/>
    <property type="match status" value="1"/>
</dbReference>
<organism evidence="5 6">
    <name type="scientific">Sporothrix epigloea</name>
    <dbReference type="NCBI Taxonomy" id="1892477"/>
    <lineage>
        <taxon>Eukaryota</taxon>
        <taxon>Fungi</taxon>
        <taxon>Dikarya</taxon>
        <taxon>Ascomycota</taxon>
        <taxon>Pezizomycotina</taxon>
        <taxon>Sordariomycetes</taxon>
        <taxon>Sordariomycetidae</taxon>
        <taxon>Ophiostomatales</taxon>
        <taxon>Ophiostomataceae</taxon>
        <taxon>Sporothrix</taxon>
    </lineage>
</organism>